<accession>A0A095T7M9</accession>
<evidence type="ECO:0000313" key="2">
    <source>
        <dbReference type="Proteomes" id="UP000029577"/>
    </source>
</evidence>
<keyword evidence="2" id="KW-1185">Reference proteome</keyword>
<sequence length="61" mass="7032">MIQLQYRWQRHPAGQPVPQGIEIIPKAVRSTGLFQQLLVEPGLLMNFPEIKNHSQHLRGSF</sequence>
<reference evidence="1" key="1">
    <citation type="submission" date="2014-12" db="EMBL/GenBank/DDBJ databases">
        <title>The draft genome of the Tatumella morbirosei type strain, LMG23360T isolated from pineapple rot.</title>
        <authorList>
            <person name="Smits T.H."/>
            <person name="Palmer M."/>
            <person name="Venter S.N."/>
            <person name="Duffy B."/>
            <person name="Steenkamp E.T."/>
            <person name="Chan W.Y."/>
            <person name="Coutinho T.A."/>
            <person name="Coetzee M.P."/>
            <person name="De Maayer P."/>
        </authorList>
    </citation>
    <scope>NUCLEOTIDE SEQUENCE [LARGE SCALE GENOMIC DNA]</scope>
    <source>
        <strain evidence="1">LMG 23360</strain>
    </source>
</reference>
<evidence type="ECO:0000313" key="1">
    <source>
        <dbReference type="EMBL" id="KGD72901.1"/>
    </source>
</evidence>
<gene>
    <name evidence="1" type="ORF">HA49_11830</name>
</gene>
<dbReference type="Proteomes" id="UP000029577">
    <property type="component" value="Unassembled WGS sequence"/>
</dbReference>
<organism evidence="1 2">
    <name type="scientific">Tatumella morbirosei</name>
    <dbReference type="NCBI Taxonomy" id="642227"/>
    <lineage>
        <taxon>Bacteria</taxon>
        <taxon>Pseudomonadati</taxon>
        <taxon>Pseudomonadota</taxon>
        <taxon>Gammaproteobacteria</taxon>
        <taxon>Enterobacterales</taxon>
        <taxon>Erwiniaceae</taxon>
        <taxon>Tatumella</taxon>
    </lineage>
</organism>
<comment type="caution">
    <text evidence="1">The sequence shown here is derived from an EMBL/GenBank/DDBJ whole genome shotgun (WGS) entry which is preliminary data.</text>
</comment>
<proteinExistence type="predicted"/>
<dbReference type="AlphaFoldDB" id="A0A095T7M9"/>
<protein>
    <submittedName>
        <fullName evidence="1">Uncharacterized protein</fullName>
    </submittedName>
</protein>
<dbReference type="STRING" id="642227.HA49_11830"/>
<name>A0A095T7M9_9GAMM</name>
<dbReference type="EMBL" id="JPKR02000003">
    <property type="protein sequence ID" value="KGD72901.1"/>
    <property type="molecule type" value="Genomic_DNA"/>
</dbReference>